<evidence type="ECO:0000256" key="2">
    <source>
        <dbReference type="ARBA" id="ARBA00022963"/>
    </source>
</evidence>
<keyword evidence="3" id="KW-0443">Lipid metabolism</keyword>
<evidence type="ECO:0000313" key="5">
    <source>
        <dbReference type="EMBL" id="PEN05194.1"/>
    </source>
</evidence>
<organism evidence="5 6">
    <name type="scientific">Longimonas halophila</name>
    <dbReference type="NCBI Taxonomy" id="1469170"/>
    <lineage>
        <taxon>Bacteria</taxon>
        <taxon>Pseudomonadati</taxon>
        <taxon>Rhodothermota</taxon>
        <taxon>Rhodothermia</taxon>
        <taxon>Rhodothermales</taxon>
        <taxon>Salisaetaceae</taxon>
        <taxon>Longimonas</taxon>
    </lineage>
</organism>
<dbReference type="Gene3D" id="3.40.1090.10">
    <property type="entry name" value="Cytosolic phospholipase A2 catalytic domain"/>
    <property type="match status" value="2"/>
</dbReference>
<dbReference type="Proteomes" id="UP000221024">
    <property type="component" value="Unassembled WGS sequence"/>
</dbReference>
<dbReference type="GO" id="GO:0016787">
    <property type="term" value="F:hydrolase activity"/>
    <property type="evidence" value="ECO:0007669"/>
    <property type="project" value="UniProtKB-KW"/>
</dbReference>
<name>A0A2H3NID1_9BACT</name>
<reference evidence="5 6" key="1">
    <citation type="submission" date="2017-10" db="EMBL/GenBank/DDBJ databases">
        <title>Draft genome of Longimonas halophila.</title>
        <authorList>
            <person name="Goh K.M."/>
            <person name="Shamsir M.S."/>
            <person name="Lim S.W."/>
        </authorList>
    </citation>
    <scope>NUCLEOTIDE SEQUENCE [LARGE SCALE GENOMIC DNA]</scope>
    <source>
        <strain evidence="5 6">KCTC 42399</strain>
    </source>
</reference>
<dbReference type="InterPro" id="IPR002641">
    <property type="entry name" value="PNPLA_dom"/>
</dbReference>
<dbReference type="PANTHER" id="PTHR14226">
    <property type="entry name" value="NEUROPATHY TARGET ESTERASE/SWISS CHEESE D.MELANOGASTER"/>
    <property type="match status" value="1"/>
</dbReference>
<keyword evidence="2" id="KW-0442">Lipid degradation</keyword>
<sequence length="409" mass="45143">MATTSSSVGLACAGGVVEGAIYEVGALCALDEAIDGLDLHALDTYVGVSSGALISSFLANGVSARTLSRAIVSESDADPRLNVQPEVLFSPALREYAERMLRVPGALWRTFRYFATHPTDLSVVGLLSTFGSVVPTGLFENTPLHRFLAQALTPPDRTNDFRELQAKLRVVTMHLDSSEIAVFGEPGRDHVPISKAVQASTALPGLYCPVEIDGEYYIDGVARRTVHASVALDEGTDLLFCINPIVPVNVQLKRHANRLLNEHGLIDHGLPAVLSQTFRAIVDSRKTTGFKKYAHTHPDADLILIEPEYDDTRMFFSNIFSFKNRHDVCEHAYQATRRHLRTQAPALQATLRRHGLRLRLDVLTDTRRTLFPEQKPSRSSAQSVLDETDQVLDRLDLVLEQLRLQQAVS</sequence>
<dbReference type="OrthoDB" id="9770965at2"/>
<evidence type="ECO:0000313" key="6">
    <source>
        <dbReference type="Proteomes" id="UP000221024"/>
    </source>
</evidence>
<feature type="domain" description="PNPLA" evidence="4">
    <location>
        <begin position="10"/>
        <end position="231"/>
    </location>
</feature>
<keyword evidence="1" id="KW-0378">Hydrolase</keyword>
<dbReference type="AlphaFoldDB" id="A0A2H3NID1"/>
<dbReference type="RefSeq" id="WP_098063144.1">
    <property type="nucleotide sequence ID" value="NZ_PDEP01000015.1"/>
</dbReference>
<dbReference type="EMBL" id="PDEP01000015">
    <property type="protein sequence ID" value="PEN05194.1"/>
    <property type="molecule type" value="Genomic_DNA"/>
</dbReference>
<keyword evidence="6" id="KW-1185">Reference proteome</keyword>
<dbReference type="GO" id="GO:0016042">
    <property type="term" value="P:lipid catabolic process"/>
    <property type="evidence" value="ECO:0007669"/>
    <property type="project" value="UniProtKB-KW"/>
</dbReference>
<comment type="caution">
    <text evidence="5">The sequence shown here is derived from an EMBL/GenBank/DDBJ whole genome shotgun (WGS) entry which is preliminary data.</text>
</comment>
<accession>A0A2H3NID1</accession>
<gene>
    <name evidence="5" type="ORF">CRI93_13350</name>
</gene>
<protein>
    <submittedName>
        <fullName evidence="5">Patatin</fullName>
    </submittedName>
</protein>
<dbReference type="InterPro" id="IPR050301">
    <property type="entry name" value="NTE"/>
</dbReference>
<proteinExistence type="predicted"/>
<evidence type="ECO:0000256" key="1">
    <source>
        <dbReference type="ARBA" id="ARBA00022801"/>
    </source>
</evidence>
<evidence type="ECO:0000259" key="4">
    <source>
        <dbReference type="Pfam" id="PF01734"/>
    </source>
</evidence>
<dbReference type="SUPFAM" id="SSF52151">
    <property type="entry name" value="FabD/lysophospholipase-like"/>
    <property type="match status" value="1"/>
</dbReference>
<dbReference type="PANTHER" id="PTHR14226:SF57">
    <property type="entry name" value="BLR7027 PROTEIN"/>
    <property type="match status" value="1"/>
</dbReference>
<evidence type="ECO:0000256" key="3">
    <source>
        <dbReference type="ARBA" id="ARBA00023098"/>
    </source>
</evidence>
<dbReference type="Pfam" id="PF01734">
    <property type="entry name" value="Patatin"/>
    <property type="match status" value="1"/>
</dbReference>
<dbReference type="InterPro" id="IPR016035">
    <property type="entry name" value="Acyl_Trfase/lysoPLipase"/>
</dbReference>